<dbReference type="OrthoDB" id="5121955at2759"/>
<reference evidence="5 6" key="1">
    <citation type="journal article" date="2016" name="Nat. Commun.">
        <title>Ectomycorrhizal ecology is imprinted in the genome of the dominant symbiotic fungus Cenococcum geophilum.</title>
        <authorList>
            <consortium name="DOE Joint Genome Institute"/>
            <person name="Peter M."/>
            <person name="Kohler A."/>
            <person name="Ohm R.A."/>
            <person name="Kuo A."/>
            <person name="Krutzmann J."/>
            <person name="Morin E."/>
            <person name="Arend M."/>
            <person name="Barry K.W."/>
            <person name="Binder M."/>
            <person name="Choi C."/>
            <person name="Clum A."/>
            <person name="Copeland A."/>
            <person name="Grisel N."/>
            <person name="Haridas S."/>
            <person name="Kipfer T."/>
            <person name="LaButti K."/>
            <person name="Lindquist E."/>
            <person name="Lipzen A."/>
            <person name="Maire R."/>
            <person name="Meier B."/>
            <person name="Mihaltcheva S."/>
            <person name="Molinier V."/>
            <person name="Murat C."/>
            <person name="Poggeler S."/>
            <person name="Quandt C.A."/>
            <person name="Sperisen C."/>
            <person name="Tritt A."/>
            <person name="Tisserant E."/>
            <person name="Crous P.W."/>
            <person name="Henrissat B."/>
            <person name="Nehls U."/>
            <person name="Egli S."/>
            <person name="Spatafora J.W."/>
            <person name="Grigoriev I.V."/>
            <person name="Martin F.M."/>
        </authorList>
    </citation>
    <scope>NUCLEOTIDE SEQUENCE [LARGE SCALE GENOMIC DNA]</scope>
    <source>
        <strain evidence="5 6">CBS 459.81</strain>
    </source>
</reference>
<dbReference type="GO" id="GO:0003677">
    <property type="term" value="F:DNA binding"/>
    <property type="evidence" value="ECO:0007669"/>
    <property type="project" value="InterPro"/>
</dbReference>
<gene>
    <name evidence="5" type="ORF">K432DRAFT_458198</name>
</gene>
<dbReference type="GO" id="GO:0006351">
    <property type="term" value="P:DNA-templated transcription"/>
    <property type="evidence" value="ECO:0007669"/>
    <property type="project" value="InterPro"/>
</dbReference>
<dbReference type="EMBL" id="KV745066">
    <property type="protein sequence ID" value="OCK78334.1"/>
    <property type="molecule type" value="Genomic_DNA"/>
</dbReference>
<dbReference type="PROSITE" id="PS50048">
    <property type="entry name" value="ZN2_CY6_FUNGAL_2"/>
    <property type="match status" value="1"/>
</dbReference>
<dbReference type="Pfam" id="PF04082">
    <property type="entry name" value="Fungal_trans"/>
    <property type="match status" value="1"/>
</dbReference>
<feature type="region of interest" description="Disordered" evidence="3">
    <location>
        <begin position="126"/>
        <end position="155"/>
    </location>
</feature>
<evidence type="ECO:0000256" key="1">
    <source>
        <dbReference type="ARBA" id="ARBA00022723"/>
    </source>
</evidence>
<accession>A0A8E2JDT1</accession>
<keyword evidence="6" id="KW-1185">Reference proteome</keyword>
<dbReference type="InterPro" id="IPR052761">
    <property type="entry name" value="Fungal_Detox/Toxin_TFs"/>
</dbReference>
<dbReference type="InterPro" id="IPR007219">
    <property type="entry name" value="XnlR_reg_dom"/>
</dbReference>
<feature type="compositionally biased region" description="Low complexity" evidence="3">
    <location>
        <begin position="79"/>
        <end position="88"/>
    </location>
</feature>
<evidence type="ECO:0000313" key="6">
    <source>
        <dbReference type="Proteomes" id="UP000250266"/>
    </source>
</evidence>
<keyword evidence="1" id="KW-0479">Metal-binding</keyword>
<dbReference type="PANTHER" id="PTHR47425">
    <property type="entry name" value="FARB-RELATED"/>
    <property type="match status" value="1"/>
</dbReference>
<keyword evidence="2" id="KW-0539">Nucleus</keyword>
<protein>
    <recommendedName>
        <fullName evidence="4">Zn(2)-C6 fungal-type domain-containing protein</fullName>
    </recommendedName>
</protein>
<dbReference type="CDD" id="cd12148">
    <property type="entry name" value="fungal_TF_MHR"/>
    <property type="match status" value="1"/>
</dbReference>
<dbReference type="CDD" id="cd00067">
    <property type="entry name" value="GAL4"/>
    <property type="match status" value="1"/>
</dbReference>
<dbReference type="GO" id="GO:0008270">
    <property type="term" value="F:zinc ion binding"/>
    <property type="evidence" value="ECO:0007669"/>
    <property type="project" value="InterPro"/>
</dbReference>
<evidence type="ECO:0000313" key="5">
    <source>
        <dbReference type="EMBL" id="OCK78334.1"/>
    </source>
</evidence>
<dbReference type="Gene3D" id="4.10.240.10">
    <property type="entry name" value="Zn(2)-C6 fungal-type DNA-binding domain"/>
    <property type="match status" value="1"/>
</dbReference>
<organism evidence="5 6">
    <name type="scientific">Lepidopterella palustris CBS 459.81</name>
    <dbReference type="NCBI Taxonomy" id="1314670"/>
    <lineage>
        <taxon>Eukaryota</taxon>
        <taxon>Fungi</taxon>
        <taxon>Dikarya</taxon>
        <taxon>Ascomycota</taxon>
        <taxon>Pezizomycotina</taxon>
        <taxon>Dothideomycetes</taxon>
        <taxon>Pleosporomycetidae</taxon>
        <taxon>Mytilinidiales</taxon>
        <taxon>Argynnaceae</taxon>
        <taxon>Lepidopterella</taxon>
    </lineage>
</organism>
<feature type="compositionally biased region" description="Polar residues" evidence="3">
    <location>
        <begin position="788"/>
        <end position="800"/>
    </location>
</feature>
<feature type="region of interest" description="Disordered" evidence="3">
    <location>
        <begin position="769"/>
        <end position="804"/>
    </location>
</feature>
<sequence length="866" mass="97312">MTDESPRTFVQPPSRKRASKACLACRARKVRCDISQREGSCTNCFLDKQVCVVKPRPTRYRASKARNGAQSNPSPPANLPTTLPPTASQTSTHLPASESFEQDPICRGISAREILPDLNSSVGLDTASNCENASDQSVGGRMNMDSPGQAKTGDGRHTMASPLGATYDPAFVHADTAAQIDSESRATVNTHVMFSYYPFLELDGLSQMSTEDINFLELQGCFRIPTQPVLDEFIREYFLHVHPSLPVIDEGNFWDMYTHRDLHRAECSHMSLFVFQAMLFASCSFVSQAAIRRLGFTSTRCARAAYFRRAKLLFDFNGERDSVSTAQGALLLTYNSSMRNHKTLNTFWLGIAIQFAKDAGAHRYHTNKSLKMERKNVLKRLWWCCILRDRILPLGVRRPLHISSMDFDFNMEPLTKADFENEIFTSKVYDATTKLSLIQLLLTLCDLAVALTEVIMMVYPLNESIVSGLSTEQKTDLSLNRIESCKRQLNLWYEKATIKFPTPAGISDSHESLILYTNLMYIYYHSAILAILHHEVLVIVTSSTLLRSHFNQMCRNKPRVEEAAAGITENLKELIQLKLVKHLPISVVAYAALPLVLHVLDVKLSATESQTARKKRRLDIYTEAMKGLQSQYDGTDEICEIIRRMVDYMSVENPTRGRRFNSSQDKTVFQHDISSPKPSPLEPSMPPKVVNDWGDVLLRQPTLYLRIALTIDLSLSKGYFPDDTDFPTALQSRNQIETRFPLYRITIGYIGNLLETNVGPDAIDHNNQYPTIEPDCTDRSRHNDDNDTPMSSSAISTTDPFTGPVKVPSMQTVGQSPGDLELSMCFGSVEMGMQDNVDTVFDNSTAWADAMFLGDEWLISHGTDRT</sequence>
<dbReference type="GO" id="GO:0000981">
    <property type="term" value="F:DNA-binding transcription factor activity, RNA polymerase II-specific"/>
    <property type="evidence" value="ECO:0007669"/>
    <property type="project" value="InterPro"/>
</dbReference>
<dbReference type="SMART" id="SM00906">
    <property type="entry name" value="Fungal_trans"/>
    <property type="match status" value="1"/>
</dbReference>
<feature type="compositionally biased region" description="Basic and acidic residues" evidence="3">
    <location>
        <begin position="776"/>
        <end position="785"/>
    </location>
</feature>
<feature type="region of interest" description="Disordered" evidence="3">
    <location>
        <begin position="656"/>
        <end position="686"/>
    </location>
</feature>
<dbReference type="PANTHER" id="PTHR47425:SF2">
    <property type="entry name" value="FARB-RELATED"/>
    <property type="match status" value="1"/>
</dbReference>
<evidence type="ECO:0000256" key="3">
    <source>
        <dbReference type="SAM" id="MobiDB-lite"/>
    </source>
</evidence>
<feature type="region of interest" description="Disordered" evidence="3">
    <location>
        <begin position="61"/>
        <end position="100"/>
    </location>
</feature>
<dbReference type="AlphaFoldDB" id="A0A8E2JDT1"/>
<name>A0A8E2JDT1_9PEZI</name>
<dbReference type="Proteomes" id="UP000250266">
    <property type="component" value="Unassembled WGS sequence"/>
</dbReference>
<evidence type="ECO:0000259" key="4">
    <source>
        <dbReference type="PROSITE" id="PS50048"/>
    </source>
</evidence>
<dbReference type="SUPFAM" id="SSF57701">
    <property type="entry name" value="Zn2/Cys6 DNA-binding domain"/>
    <property type="match status" value="1"/>
</dbReference>
<dbReference type="InterPro" id="IPR001138">
    <property type="entry name" value="Zn2Cys6_DnaBD"/>
</dbReference>
<dbReference type="SMART" id="SM00066">
    <property type="entry name" value="GAL4"/>
    <property type="match status" value="1"/>
</dbReference>
<proteinExistence type="predicted"/>
<feature type="compositionally biased region" description="Pro residues" evidence="3">
    <location>
        <begin position="677"/>
        <end position="686"/>
    </location>
</feature>
<feature type="domain" description="Zn(2)-C6 fungal-type" evidence="4">
    <location>
        <begin position="21"/>
        <end position="53"/>
    </location>
</feature>
<feature type="compositionally biased region" description="Polar residues" evidence="3">
    <location>
        <begin position="126"/>
        <end position="137"/>
    </location>
</feature>
<evidence type="ECO:0000256" key="2">
    <source>
        <dbReference type="ARBA" id="ARBA00023242"/>
    </source>
</evidence>
<dbReference type="InterPro" id="IPR036864">
    <property type="entry name" value="Zn2-C6_fun-type_DNA-bd_sf"/>
</dbReference>